<protein>
    <submittedName>
        <fullName evidence="1">Uncharacterized protein</fullName>
    </submittedName>
</protein>
<name>A0A6L5X1W8_9FIRM</name>
<dbReference type="Proteomes" id="UP000481852">
    <property type="component" value="Unassembled WGS sequence"/>
</dbReference>
<organism evidence="1 2">
    <name type="scientific">Porcincola intestinalis</name>
    <dbReference type="NCBI Taxonomy" id="2606632"/>
    <lineage>
        <taxon>Bacteria</taxon>
        <taxon>Bacillati</taxon>
        <taxon>Bacillota</taxon>
        <taxon>Clostridia</taxon>
        <taxon>Lachnospirales</taxon>
        <taxon>Lachnospiraceae</taxon>
        <taxon>Porcincola</taxon>
    </lineage>
</organism>
<sequence>MVNKRPLSMRDGTISIDGVEVGNASSYTVNFTPDVWSGRTLKEKGTNRRWLGYDITGTLKTWKMNNRYKTMAAQYKATGATPEYTITGTVDDTNSDYYDEVGDRDKITLTGVVFTGDIPLLQLDVTGDAAEEQVNFGAKDFN</sequence>
<dbReference type="Pfam" id="PF09393">
    <property type="entry name" value="DUF2001"/>
    <property type="match status" value="1"/>
</dbReference>
<evidence type="ECO:0000313" key="1">
    <source>
        <dbReference type="EMBL" id="MSS13635.1"/>
    </source>
</evidence>
<comment type="caution">
    <text evidence="1">The sequence shown here is derived from an EMBL/GenBank/DDBJ whole genome shotgun (WGS) entry which is preliminary data.</text>
</comment>
<dbReference type="EMBL" id="VULZ01000001">
    <property type="protein sequence ID" value="MSS13635.1"/>
    <property type="molecule type" value="Genomic_DNA"/>
</dbReference>
<dbReference type="SUPFAM" id="SSF69279">
    <property type="entry name" value="Phage tail proteins"/>
    <property type="match status" value="1"/>
</dbReference>
<dbReference type="AlphaFoldDB" id="A0A6L5X1W8"/>
<proteinExistence type="predicted"/>
<accession>A0A6L5X1W8</accession>
<keyword evidence="2" id="KW-1185">Reference proteome</keyword>
<evidence type="ECO:0000313" key="2">
    <source>
        <dbReference type="Proteomes" id="UP000481852"/>
    </source>
</evidence>
<dbReference type="InterPro" id="IPR018989">
    <property type="entry name" value="DUF2001"/>
</dbReference>
<gene>
    <name evidence="1" type="ORF">FYJ35_00975</name>
</gene>
<reference evidence="1 2" key="1">
    <citation type="submission" date="2019-08" db="EMBL/GenBank/DDBJ databases">
        <title>In-depth cultivation of the pig gut microbiome towards novel bacterial diversity and tailored functional studies.</title>
        <authorList>
            <person name="Wylensek D."/>
            <person name="Hitch T.C.A."/>
            <person name="Clavel T."/>
        </authorList>
    </citation>
    <scope>NUCLEOTIDE SEQUENCE [LARGE SCALE GENOMIC DNA]</scope>
    <source>
        <strain evidence="1 2">Oil+RF-744-WCA-WT-11</strain>
    </source>
</reference>
<dbReference type="RefSeq" id="WP_154521831.1">
    <property type="nucleotide sequence ID" value="NZ_JAXFDQ010000013.1"/>
</dbReference>
<dbReference type="Gene3D" id="2.30.110.40">
    <property type="entry name" value="Phage tail tube protein"/>
    <property type="match status" value="1"/>
</dbReference>
<dbReference type="InterPro" id="IPR038628">
    <property type="entry name" value="XkdM-like_sf"/>
</dbReference>